<feature type="coiled-coil region" evidence="21">
    <location>
        <begin position="11"/>
        <end position="48"/>
    </location>
</feature>
<evidence type="ECO:0000313" key="25">
    <source>
        <dbReference type="EMBL" id="NWT36628.1"/>
    </source>
</evidence>
<evidence type="ECO:0000256" key="20">
    <source>
        <dbReference type="RuleBase" id="RU364117"/>
    </source>
</evidence>
<keyword evidence="12 20" id="KW-0067">ATP-binding</keyword>
<dbReference type="GO" id="GO:0046872">
    <property type="term" value="F:metal ion binding"/>
    <property type="evidence" value="ECO:0007669"/>
    <property type="project" value="UniProtKB-KW"/>
</dbReference>
<feature type="domain" description="Helicase ATP-binding" evidence="23">
    <location>
        <begin position="100"/>
        <end position="275"/>
    </location>
</feature>
<dbReference type="FunFam" id="3.40.50.300:FF:000596">
    <property type="entry name" value="ATP-dependent DNA helicase"/>
    <property type="match status" value="1"/>
</dbReference>
<evidence type="ECO:0000256" key="17">
    <source>
        <dbReference type="ARBA" id="ARBA00034617"/>
    </source>
</evidence>
<dbReference type="CDD" id="cd18794">
    <property type="entry name" value="SF2_C_RecQ"/>
    <property type="match status" value="1"/>
</dbReference>
<feature type="region of interest" description="Disordered" evidence="22">
    <location>
        <begin position="585"/>
        <end position="651"/>
    </location>
</feature>
<dbReference type="InterPro" id="IPR032284">
    <property type="entry name" value="RecQ_Zn-bd"/>
</dbReference>
<evidence type="ECO:0000256" key="18">
    <source>
        <dbReference type="ARBA" id="ARBA00048778"/>
    </source>
</evidence>
<dbReference type="GO" id="GO:0005694">
    <property type="term" value="C:chromosome"/>
    <property type="evidence" value="ECO:0007669"/>
    <property type="project" value="TreeGrafter"/>
</dbReference>
<dbReference type="GO" id="GO:0016787">
    <property type="term" value="F:hydrolase activity"/>
    <property type="evidence" value="ECO:0007669"/>
    <property type="project" value="UniProtKB-KW"/>
</dbReference>
<evidence type="ECO:0000256" key="14">
    <source>
        <dbReference type="ARBA" id="ARBA00023125"/>
    </source>
</evidence>
<gene>
    <name evidence="25" type="primary">Recql</name>
    <name evidence="25" type="ORF">CHRMAC_R12008</name>
</gene>
<dbReference type="FunFam" id="1.10.10.10:FF:000306">
    <property type="entry name" value="ATP-dependent DNA helicase"/>
    <property type="match status" value="1"/>
</dbReference>
<evidence type="ECO:0000256" key="12">
    <source>
        <dbReference type="ARBA" id="ARBA00022840"/>
    </source>
</evidence>
<dbReference type="EC" id="5.6.2.4" evidence="20"/>
<evidence type="ECO:0000256" key="8">
    <source>
        <dbReference type="ARBA" id="ARBA00022741"/>
    </source>
</evidence>
<comment type="catalytic activity">
    <reaction evidence="19">
        <text>dATP + H2O = dADP + phosphate + H(+)</text>
        <dbReference type="Rhea" id="RHEA:51908"/>
        <dbReference type="ChEBI" id="CHEBI:15377"/>
        <dbReference type="ChEBI" id="CHEBI:15378"/>
        <dbReference type="ChEBI" id="CHEBI:43474"/>
        <dbReference type="ChEBI" id="CHEBI:57667"/>
        <dbReference type="ChEBI" id="CHEBI:61404"/>
    </reaction>
    <physiologicalReaction direction="left-to-right" evidence="19">
        <dbReference type="Rhea" id="RHEA:51909"/>
    </physiologicalReaction>
</comment>
<comment type="cofactor">
    <cofactor evidence="1">
        <name>Mn(2+)</name>
        <dbReference type="ChEBI" id="CHEBI:29035"/>
    </cofactor>
</comment>
<dbReference type="InterPro" id="IPR027417">
    <property type="entry name" value="P-loop_NTPase"/>
</dbReference>
<dbReference type="SMART" id="SM00490">
    <property type="entry name" value="HELICc"/>
    <property type="match status" value="1"/>
</dbReference>
<evidence type="ECO:0000256" key="10">
    <source>
        <dbReference type="ARBA" id="ARBA00022806"/>
    </source>
</evidence>
<dbReference type="GO" id="GO:0003677">
    <property type="term" value="F:DNA binding"/>
    <property type="evidence" value="ECO:0007669"/>
    <property type="project" value="UniProtKB-KW"/>
</dbReference>
<dbReference type="Pfam" id="PF16124">
    <property type="entry name" value="RecQ_Zn_bind"/>
    <property type="match status" value="1"/>
</dbReference>
<keyword evidence="10 20" id="KW-0347">Helicase</keyword>
<evidence type="ECO:0000256" key="13">
    <source>
        <dbReference type="ARBA" id="ARBA00022990"/>
    </source>
</evidence>
<dbReference type="FunFam" id="3.40.50.300:FF:000752">
    <property type="entry name" value="ATP-dependent DNA helicase"/>
    <property type="match status" value="1"/>
</dbReference>
<dbReference type="SUPFAM" id="SSF52540">
    <property type="entry name" value="P-loop containing nucleoside triphosphate hydrolases"/>
    <property type="match status" value="1"/>
</dbReference>
<feature type="non-terminal residue" evidence="25">
    <location>
        <position position="651"/>
    </location>
</feature>
<reference evidence="25 26" key="1">
    <citation type="submission" date="2019-09" db="EMBL/GenBank/DDBJ databases">
        <title>Bird 10,000 Genomes (B10K) Project - Family phase.</title>
        <authorList>
            <person name="Zhang G."/>
        </authorList>
    </citation>
    <scope>NUCLEOTIDE SEQUENCE [LARGE SCALE GENOMIC DNA]</scope>
    <source>
        <strain evidence="25">B10K-DU-021-33</strain>
        <tissue evidence="25">Mixed tissue sample</tissue>
    </source>
</reference>
<comment type="similarity">
    <text evidence="5 20">Belongs to the helicase family. RecQ subfamily.</text>
</comment>
<keyword evidence="8 20" id="KW-0547">Nucleotide-binding</keyword>
<evidence type="ECO:0000256" key="1">
    <source>
        <dbReference type="ARBA" id="ARBA00001936"/>
    </source>
</evidence>
<feature type="non-terminal residue" evidence="25">
    <location>
        <position position="1"/>
    </location>
</feature>
<comment type="catalytic activity">
    <reaction evidence="17 20">
        <text>Couples ATP hydrolysis with the unwinding of duplex DNA by translocating in the 3'-5' direction.</text>
        <dbReference type="EC" id="5.6.2.4"/>
    </reaction>
</comment>
<dbReference type="GO" id="GO:0000724">
    <property type="term" value="P:double-strand break repair via homologous recombination"/>
    <property type="evidence" value="ECO:0007669"/>
    <property type="project" value="TreeGrafter"/>
</dbReference>
<keyword evidence="26" id="KW-1185">Reference proteome</keyword>
<dbReference type="PROSITE" id="PS51194">
    <property type="entry name" value="HELICASE_CTER"/>
    <property type="match status" value="1"/>
</dbReference>
<evidence type="ECO:0000256" key="9">
    <source>
        <dbReference type="ARBA" id="ARBA00022801"/>
    </source>
</evidence>
<feature type="domain" description="Helicase C-terminal" evidence="24">
    <location>
        <begin position="305"/>
        <end position="449"/>
    </location>
</feature>
<keyword evidence="7" id="KW-0479">Metal-binding</keyword>
<comment type="cofactor">
    <cofactor evidence="3">
        <name>Zn(2+)</name>
        <dbReference type="ChEBI" id="CHEBI:29105"/>
    </cofactor>
</comment>
<comment type="catalytic activity">
    <reaction evidence="18">
        <text>ATP + H2O = ADP + phosphate + H(+)</text>
        <dbReference type="Rhea" id="RHEA:13065"/>
        <dbReference type="ChEBI" id="CHEBI:15377"/>
        <dbReference type="ChEBI" id="CHEBI:15378"/>
        <dbReference type="ChEBI" id="CHEBI:30616"/>
        <dbReference type="ChEBI" id="CHEBI:43474"/>
        <dbReference type="ChEBI" id="CHEBI:456216"/>
    </reaction>
    <physiologicalReaction direction="left-to-right" evidence="18">
        <dbReference type="Rhea" id="RHEA:13066"/>
    </physiologicalReaction>
</comment>
<evidence type="ECO:0000256" key="11">
    <source>
        <dbReference type="ARBA" id="ARBA00022833"/>
    </source>
</evidence>
<evidence type="ECO:0000256" key="16">
    <source>
        <dbReference type="ARBA" id="ARBA00023242"/>
    </source>
</evidence>
<accession>A0A7K5N0I0</accession>
<keyword evidence="14" id="KW-0238">DNA-binding</keyword>
<dbReference type="GO" id="GO:0043138">
    <property type="term" value="F:3'-5' DNA helicase activity"/>
    <property type="evidence" value="ECO:0007669"/>
    <property type="project" value="UniProtKB-EC"/>
</dbReference>
<dbReference type="InterPro" id="IPR014001">
    <property type="entry name" value="Helicase_ATP-bd"/>
</dbReference>
<dbReference type="InterPro" id="IPR001650">
    <property type="entry name" value="Helicase_C-like"/>
</dbReference>
<keyword evidence="16 20" id="KW-0539">Nucleus</keyword>
<keyword evidence="13" id="KW-0007">Acetylation</keyword>
<dbReference type="PANTHER" id="PTHR13710:SF105">
    <property type="entry name" value="ATP-DEPENDENT DNA HELICASE Q1"/>
    <property type="match status" value="1"/>
</dbReference>
<evidence type="ECO:0000313" key="26">
    <source>
        <dbReference type="Proteomes" id="UP000524558"/>
    </source>
</evidence>
<evidence type="ECO:0000256" key="6">
    <source>
        <dbReference type="ARBA" id="ARBA00022553"/>
    </source>
</evidence>
<evidence type="ECO:0000256" key="21">
    <source>
        <dbReference type="SAM" id="Coils"/>
    </source>
</evidence>
<dbReference type="SMART" id="SM00487">
    <property type="entry name" value="DEXDc"/>
    <property type="match status" value="1"/>
</dbReference>
<keyword evidence="15" id="KW-0413">Isomerase</keyword>
<dbReference type="GO" id="GO:0005634">
    <property type="term" value="C:nucleus"/>
    <property type="evidence" value="ECO:0007669"/>
    <property type="project" value="UniProtKB-SubCell"/>
</dbReference>
<name>A0A7K5N0I0_CHRMC</name>
<dbReference type="CDD" id="cd18015">
    <property type="entry name" value="DEXHc_RecQ1"/>
    <property type="match status" value="1"/>
</dbReference>
<comment type="caution">
    <text evidence="25">The sequence shown here is derived from an EMBL/GenBank/DDBJ whole genome shotgun (WGS) entry which is preliminary data.</text>
</comment>
<keyword evidence="21" id="KW-0175">Coiled coil</keyword>
<evidence type="ECO:0000256" key="22">
    <source>
        <dbReference type="SAM" id="MobiDB-lite"/>
    </source>
</evidence>
<comment type="cofactor">
    <cofactor evidence="2">
        <name>Mg(2+)</name>
        <dbReference type="ChEBI" id="CHEBI:18420"/>
    </cofactor>
</comment>
<dbReference type="EMBL" id="VYZF01000060">
    <property type="protein sequence ID" value="NWT36628.1"/>
    <property type="molecule type" value="Genomic_DNA"/>
</dbReference>
<evidence type="ECO:0000259" key="24">
    <source>
        <dbReference type="PROSITE" id="PS51194"/>
    </source>
</evidence>
<keyword evidence="11" id="KW-0862">Zinc</keyword>
<sequence length="651" mass="73145">LLFPSVLEEVLVSIENELQAVEMQIQELVDKQQELLEKKMRVKNLIKQSSGDLEAGGSKDTETSAEAWNKKDFPWYEKIKTALQSKFKLQKFRSLQLETVNAAMAGKDIFLVMPTGGGKSLCYQLPAVCSDGFTLVICPLISLMEDQLMVLEQLGISATLLNASSSKEHVKWVHTEMLNRNSQLKLIYVTPEKIAKSKMFMSKLEKAYQAGCLARIAVDEVHCCSQWGHDFRPDYKSLGILKRQFPNVPLIGLTATATNHVLKDAQKILHVQKCITFTASFNRPNLYYEVCLTTCLFDCVVVILSSVSIFHFCAGIVYCFSQKDSEQVTVSLQKLGIKAGTYHANMDAKYKTKVHKGWAANQIQVVVATVAFGMGIDKPDVRFVIHHSMSKSMENYYQESGRAGRDDQKADCVLYYGFGDIFRISSMVVMENVGQEKLYDMVSYCQNMNKCRRVLIARHFDEVWDSANCNGMCDNCCRENCKDLIKILEQAENMSEKLTPLKLIDAWSGKGVSKFRVAEVTPPKHPREELERIIAHLLLQQYLKEDFSFTAFATISYLKIGPKASLLKNEAHVITIQGLTNKKNVYKDKPSQSSNSKGSREDAQIISKTAQDSAVKKSREHKRPSSVSGSNLKAKKIKLQAGGDDQPVVLD</sequence>
<evidence type="ECO:0000256" key="19">
    <source>
        <dbReference type="ARBA" id="ARBA00051437"/>
    </source>
</evidence>
<evidence type="ECO:0000256" key="5">
    <source>
        <dbReference type="ARBA" id="ARBA00005446"/>
    </source>
</evidence>
<dbReference type="Proteomes" id="UP000524558">
    <property type="component" value="Unassembled WGS sequence"/>
</dbReference>
<protein>
    <recommendedName>
        <fullName evidence="20">ATP-dependent DNA helicase</fullName>
        <ecNumber evidence="20">5.6.2.4</ecNumber>
    </recommendedName>
</protein>
<proteinExistence type="inferred from homology"/>
<dbReference type="InterPro" id="IPR036388">
    <property type="entry name" value="WH-like_DNA-bd_sf"/>
</dbReference>
<dbReference type="AlphaFoldDB" id="A0A7K5N0I0"/>
<evidence type="ECO:0000256" key="4">
    <source>
        <dbReference type="ARBA" id="ARBA00004123"/>
    </source>
</evidence>
<dbReference type="PANTHER" id="PTHR13710">
    <property type="entry name" value="DNA HELICASE RECQ FAMILY MEMBER"/>
    <property type="match status" value="1"/>
</dbReference>
<dbReference type="Pfam" id="PF00271">
    <property type="entry name" value="Helicase_C"/>
    <property type="match status" value="1"/>
</dbReference>
<evidence type="ECO:0000256" key="15">
    <source>
        <dbReference type="ARBA" id="ARBA00023235"/>
    </source>
</evidence>
<dbReference type="PROSITE" id="PS51192">
    <property type="entry name" value="HELICASE_ATP_BIND_1"/>
    <property type="match status" value="1"/>
</dbReference>
<comment type="subcellular location">
    <subcellularLocation>
        <location evidence="4 20">Nucleus</location>
    </subcellularLocation>
</comment>
<dbReference type="InterPro" id="IPR004589">
    <property type="entry name" value="DNA_helicase_ATP-dep_RecQ"/>
</dbReference>
<organism evidence="25 26">
    <name type="scientific">Chroicocephalus maculipennis</name>
    <name type="common">Brown-hooded gull</name>
    <name type="synonym">Larus maculipennis</name>
    <dbReference type="NCBI Taxonomy" id="287016"/>
    <lineage>
        <taxon>Eukaryota</taxon>
        <taxon>Metazoa</taxon>
        <taxon>Chordata</taxon>
        <taxon>Craniata</taxon>
        <taxon>Vertebrata</taxon>
        <taxon>Euteleostomi</taxon>
        <taxon>Archelosauria</taxon>
        <taxon>Archosauria</taxon>
        <taxon>Dinosauria</taxon>
        <taxon>Saurischia</taxon>
        <taxon>Theropoda</taxon>
        <taxon>Coelurosauria</taxon>
        <taxon>Aves</taxon>
        <taxon>Neognathae</taxon>
        <taxon>Neoaves</taxon>
        <taxon>Charadriiformes</taxon>
        <taxon>Laridae</taxon>
        <taxon>Chroicocephalus</taxon>
    </lineage>
</organism>
<dbReference type="NCBIfam" id="TIGR00614">
    <property type="entry name" value="recQ_fam"/>
    <property type="match status" value="1"/>
</dbReference>
<keyword evidence="9 20" id="KW-0378">Hydrolase</keyword>
<evidence type="ECO:0000256" key="3">
    <source>
        <dbReference type="ARBA" id="ARBA00001947"/>
    </source>
</evidence>
<dbReference type="GO" id="GO:0005737">
    <property type="term" value="C:cytoplasm"/>
    <property type="evidence" value="ECO:0007669"/>
    <property type="project" value="TreeGrafter"/>
</dbReference>
<dbReference type="Gene3D" id="3.40.50.300">
    <property type="entry name" value="P-loop containing nucleotide triphosphate hydrolases"/>
    <property type="match status" value="2"/>
</dbReference>
<evidence type="ECO:0000259" key="23">
    <source>
        <dbReference type="PROSITE" id="PS51192"/>
    </source>
</evidence>
<dbReference type="Gene3D" id="1.10.10.10">
    <property type="entry name" value="Winged helix-like DNA-binding domain superfamily/Winged helix DNA-binding domain"/>
    <property type="match status" value="1"/>
</dbReference>
<dbReference type="Pfam" id="PF00270">
    <property type="entry name" value="DEAD"/>
    <property type="match status" value="1"/>
</dbReference>
<dbReference type="GO" id="GO:0005524">
    <property type="term" value="F:ATP binding"/>
    <property type="evidence" value="ECO:0007669"/>
    <property type="project" value="UniProtKB-KW"/>
</dbReference>
<dbReference type="GO" id="GO:0009378">
    <property type="term" value="F:four-way junction helicase activity"/>
    <property type="evidence" value="ECO:0007669"/>
    <property type="project" value="TreeGrafter"/>
</dbReference>
<keyword evidence="6" id="KW-0597">Phosphoprotein</keyword>
<evidence type="ECO:0000256" key="7">
    <source>
        <dbReference type="ARBA" id="ARBA00022723"/>
    </source>
</evidence>
<dbReference type="InterPro" id="IPR011545">
    <property type="entry name" value="DEAD/DEAH_box_helicase_dom"/>
</dbReference>
<evidence type="ECO:0000256" key="2">
    <source>
        <dbReference type="ARBA" id="ARBA00001946"/>
    </source>
</evidence>